<keyword evidence="2" id="KW-1185">Reference proteome</keyword>
<reference evidence="2" key="1">
    <citation type="journal article" date="2008" name="Nat. Genet.">
        <title>The Pristionchus pacificus genome provides a unique perspective on nematode lifestyle and parasitism.</title>
        <authorList>
            <person name="Dieterich C."/>
            <person name="Clifton S.W."/>
            <person name="Schuster L.N."/>
            <person name="Chinwalla A."/>
            <person name="Delehaunty K."/>
            <person name="Dinkelacker I."/>
            <person name="Fulton L."/>
            <person name="Fulton R."/>
            <person name="Godfrey J."/>
            <person name="Minx P."/>
            <person name="Mitreva M."/>
            <person name="Roeseler W."/>
            <person name="Tian H."/>
            <person name="Witte H."/>
            <person name="Yang S.P."/>
            <person name="Wilson R.K."/>
            <person name="Sommer R.J."/>
        </authorList>
    </citation>
    <scope>NUCLEOTIDE SEQUENCE [LARGE SCALE GENOMIC DNA]</scope>
    <source>
        <strain evidence="2">PS312</strain>
    </source>
</reference>
<dbReference type="InterPro" id="IPR001534">
    <property type="entry name" value="Transthyretin-like"/>
</dbReference>
<gene>
    <name evidence="1" type="primary">WBGene00114993</name>
</gene>
<evidence type="ECO:0000313" key="2">
    <source>
        <dbReference type="Proteomes" id="UP000005239"/>
    </source>
</evidence>
<dbReference type="AlphaFoldDB" id="A0A2A6CQT8"/>
<accession>A0A8R1UH95</accession>
<dbReference type="EnsemblMetazoa" id="PPA25439.1">
    <property type="protein sequence ID" value="PPA25439.1"/>
    <property type="gene ID" value="WBGene00114993"/>
</dbReference>
<dbReference type="GO" id="GO:0009986">
    <property type="term" value="C:cell surface"/>
    <property type="evidence" value="ECO:0007669"/>
    <property type="project" value="InterPro"/>
</dbReference>
<organism evidence="1 2">
    <name type="scientific">Pristionchus pacificus</name>
    <name type="common">Parasitic nematode worm</name>
    <dbReference type="NCBI Taxonomy" id="54126"/>
    <lineage>
        <taxon>Eukaryota</taxon>
        <taxon>Metazoa</taxon>
        <taxon>Ecdysozoa</taxon>
        <taxon>Nematoda</taxon>
        <taxon>Chromadorea</taxon>
        <taxon>Rhabditida</taxon>
        <taxon>Rhabditina</taxon>
        <taxon>Diplogasteromorpha</taxon>
        <taxon>Diplogasteroidea</taxon>
        <taxon>Neodiplogasteridae</taxon>
        <taxon>Pristionchus</taxon>
    </lineage>
</organism>
<dbReference type="Proteomes" id="UP000005239">
    <property type="component" value="Unassembled WGS sequence"/>
</dbReference>
<dbReference type="PANTHER" id="PTHR21700">
    <property type="entry name" value="TRANSTHYRETIN-LIKE FAMILY PROTEIN-RELATED"/>
    <property type="match status" value="1"/>
</dbReference>
<sequence>MKIFFVILLISSLVFSATTIIKMKGSVYCGKDPIRAKIQVMDKEIVVDDVVASFTTNVDPDNVKIHSSPLCMEPSRFDIEATHSEFSGGDYYMTITPKCKTYRYCDEVFTIDWQSVEGGSSGDLATGEYRKKLFGIDVCSNEHREKAKNDPIGYEKWLLSQRLRSSSTPSPKVVPGSSPLHKKVIPGR</sequence>
<proteinExistence type="predicted"/>
<accession>A0A2A6CQT8</accession>
<protein>
    <submittedName>
        <fullName evidence="1">Uncharacterized protein</fullName>
    </submittedName>
</protein>
<evidence type="ECO:0000313" key="1">
    <source>
        <dbReference type="EnsemblMetazoa" id="PPA25439.1"/>
    </source>
</evidence>
<name>A0A2A6CQT8_PRIPA</name>
<dbReference type="PANTHER" id="PTHR21700:SF3">
    <property type="entry name" value="TRANSTHYRETIN-LIKE PROTEIN 5"/>
    <property type="match status" value="1"/>
</dbReference>
<reference evidence="1" key="2">
    <citation type="submission" date="2022-06" db="UniProtKB">
        <authorList>
            <consortium name="EnsemblMetazoa"/>
        </authorList>
    </citation>
    <scope>IDENTIFICATION</scope>
    <source>
        <strain evidence="1">PS312</strain>
    </source>
</reference>